<proteinExistence type="predicted"/>
<dbReference type="Gene3D" id="3.30.420.10">
    <property type="entry name" value="Ribonuclease H-like superfamily/Ribonuclease H"/>
    <property type="match status" value="1"/>
</dbReference>
<feature type="compositionally biased region" description="Low complexity" evidence="1">
    <location>
        <begin position="240"/>
        <end position="255"/>
    </location>
</feature>
<dbReference type="InterPro" id="IPR050863">
    <property type="entry name" value="CenT-Element_Derived"/>
</dbReference>
<protein>
    <recommendedName>
        <fullName evidence="2">DDE-1 domain-containing protein</fullName>
    </recommendedName>
</protein>
<reference evidence="3" key="1">
    <citation type="submission" date="2017-05" db="UniProtKB">
        <authorList>
            <consortium name="EnsemblMetazoa"/>
        </authorList>
    </citation>
    <scope>IDENTIFICATION</scope>
</reference>
<dbReference type="GO" id="GO:0003677">
    <property type="term" value="F:DNA binding"/>
    <property type="evidence" value="ECO:0007669"/>
    <property type="project" value="TreeGrafter"/>
</dbReference>
<sequence length="365" mass="40016">MSRVCHMAAQTQILQKYFEEVRRALLDNDLIDRPGQIFNMDECGFPLDPKSPFVACKKERNTQHLLLQEGRLITVAACCSASGYFIPPLVIFDRKIFKAELTIGEVPGTMYGLASSGWIDSEIFHDWLCKHFLPHAPGSRPLLLLLDGHSSHYCPDTINKTAEEKIIIFCLPPHTTHRTQPLDKGCFSPLKAYWKEECHDYLRKNPGKVTTRFQFNQVFSRSWMKGSSTQPSIGTRGKYNGTSSTNSKGSSPQPSIVTHGKSKGTSSTNFKGSSPQPSIGTRGKSNGTSGTNSNGSSLQASTTRYVAFSSKGSSPSHLLSVTCTIQDSSQDTASDFDESSGGYCWSGGKDIGKMIACDNVLCETE</sequence>
<dbReference type="PANTHER" id="PTHR19303">
    <property type="entry name" value="TRANSPOSON"/>
    <property type="match status" value="1"/>
</dbReference>
<dbReference type="GO" id="GO:0005634">
    <property type="term" value="C:nucleus"/>
    <property type="evidence" value="ECO:0007669"/>
    <property type="project" value="TreeGrafter"/>
</dbReference>
<accession>A0A1X7T4X0</accession>
<dbReference type="Pfam" id="PF03184">
    <property type="entry name" value="DDE_1"/>
    <property type="match status" value="1"/>
</dbReference>
<evidence type="ECO:0000313" key="3">
    <source>
        <dbReference type="EnsemblMetazoa" id="Aqu2.1.09546_001"/>
    </source>
</evidence>
<organism evidence="3">
    <name type="scientific">Amphimedon queenslandica</name>
    <name type="common">Sponge</name>
    <dbReference type="NCBI Taxonomy" id="400682"/>
    <lineage>
        <taxon>Eukaryota</taxon>
        <taxon>Metazoa</taxon>
        <taxon>Porifera</taxon>
        <taxon>Demospongiae</taxon>
        <taxon>Heteroscleromorpha</taxon>
        <taxon>Haplosclerida</taxon>
        <taxon>Niphatidae</taxon>
        <taxon>Amphimedon</taxon>
    </lineage>
</organism>
<feature type="region of interest" description="Disordered" evidence="1">
    <location>
        <begin position="225"/>
        <end position="299"/>
    </location>
</feature>
<evidence type="ECO:0000256" key="1">
    <source>
        <dbReference type="SAM" id="MobiDB-lite"/>
    </source>
</evidence>
<feature type="compositionally biased region" description="Low complexity" evidence="1">
    <location>
        <begin position="280"/>
        <end position="297"/>
    </location>
</feature>
<name>A0A1X7T4X0_AMPQE</name>
<dbReference type="OrthoDB" id="10069349at2759"/>
<feature type="compositionally biased region" description="Polar residues" evidence="1">
    <location>
        <begin position="263"/>
        <end position="279"/>
    </location>
</feature>
<dbReference type="InterPro" id="IPR004875">
    <property type="entry name" value="DDE_SF_endonuclease_dom"/>
</dbReference>
<dbReference type="InterPro" id="IPR036397">
    <property type="entry name" value="RNaseH_sf"/>
</dbReference>
<evidence type="ECO:0000259" key="2">
    <source>
        <dbReference type="Pfam" id="PF03184"/>
    </source>
</evidence>
<dbReference type="InParanoid" id="A0A1X7T4X0"/>
<feature type="domain" description="DDE-1" evidence="2">
    <location>
        <begin position="73"/>
        <end position="202"/>
    </location>
</feature>
<dbReference type="EnsemblMetazoa" id="Aqu2.1.09546_001">
    <property type="protein sequence ID" value="Aqu2.1.09546_001"/>
    <property type="gene ID" value="Aqu2.1.09546"/>
</dbReference>
<dbReference type="AlphaFoldDB" id="A0A1X7T4X0"/>
<dbReference type="eggNOG" id="KOG3105">
    <property type="taxonomic scope" value="Eukaryota"/>
</dbReference>
<dbReference type="PANTHER" id="PTHR19303:SF74">
    <property type="entry name" value="POGO TRANSPOSABLE ELEMENT WITH KRAB DOMAIN"/>
    <property type="match status" value="1"/>
</dbReference>